<dbReference type="GO" id="GO:0005829">
    <property type="term" value="C:cytosol"/>
    <property type="evidence" value="ECO:0007669"/>
    <property type="project" value="UniProtKB-ARBA"/>
</dbReference>
<accession>A0A9D4V105</accession>
<evidence type="ECO:0000256" key="4">
    <source>
        <dbReference type="ARBA" id="ARBA00022490"/>
    </source>
</evidence>
<dbReference type="InterPro" id="IPR050057">
    <property type="entry name" value="Prokaryotic/Mito_RF"/>
</dbReference>
<keyword evidence="3" id="KW-0488">Methylation</keyword>
<feature type="domain" description="Prokaryotic-type class I peptide chain release factors" evidence="7">
    <location>
        <begin position="273"/>
        <end position="289"/>
    </location>
</feature>
<dbReference type="Proteomes" id="UP000886520">
    <property type="component" value="Chromosome 7"/>
</dbReference>
<dbReference type="Gene3D" id="3.30.160.20">
    <property type="match status" value="1"/>
</dbReference>
<evidence type="ECO:0000256" key="5">
    <source>
        <dbReference type="ARBA" id="ARBA00022917"/>
    </source>
</evidence>
<evidence type="ECO:0000256" key="3">
    <source>
        <dbReference type="ARBA" id="ARBA00022481"/>
    </source>
</evidence>
<dbReference type="SMART" id="SM00937">
    <property type="entry name" value="PCRF"/>
    <property type="match status" value="1"/>
</dbReference>
<keyword evidence="6" id="KW-0175">Coiled coil</keyword>
<dbReference type="PANTHER" id="PTHR43804">
    <property type="entry name" value="LD18447P"/>
    <property type="match status" value="1"/>
</dbReference>
<dbReference type="NCBIfam" id="TIGR00019">
    <property type="entry name" value="prfA"/>
    <property type="match status" value="1"/>
</dbReference>
<sequence length="405" mass="45677">MNWRRWHGLLQRARHLQHTRIQFLGSMHYFSSEASQKATLLSEETLRVLNSRVLAIEMRHARLSKTAAQPDASPTEMMNVNKELSKLEELIFCISRLREKQKEMQNLRELIKESANEAEICKMANEELDLAAEQEKTMQQELLLKMLPRDEADCRSCILEVRAGTGGDEASLFAMDLFKMYESFAQKNFWKFEVIDVTETSLRGYKEASASITGTGAYGKLKFESGVHRVQRVPITEKSGRVHTSAASVVILPQADEVDVQIRNGDLRIDTYRAGGAGGQHVNTTSSAVRITHIPSGIVVAIQDERSQHQNKARAMSILRARLYEAERKRFSASRSELRQLQIGSGDRSERIRTYNFPQGRVTDHRAGITTHSIQSFMEGGLDMFVDALKMKEEAAALASLSMDG</sequence>
<dbReference type="PROSITE" id="PS00745">
    <property type="entry name" value="RF_PROK_I"/>
    <property type="match status" value="1"/>
</dbReference>
<evidence type="ECO:0000313" key="9">
    <source>
        <dbReference type="Proteomes" id="UP000886520"/>
    </source>
</evidence>
<dbReference type="InterPro" id="IPR045853">
    <property type="entry name" value="Pep_chain_release_fac_I_sf"/>
</dbReference>
<evidence type="ECO:0000256" key="1">
    <source>
        <dbReference type="ARBA" id="ARBA00004496"/>
    </source>
</evidence>
<evidence type="ECO:0000313" key="8">
    <source>
        <dbReference type="EMBL" id="KAI5077466.1"/>
    </source>
</evidence>
<dbReference type="Gene3D" id="3.30.70.1660">
    <property type="match status" value="1"/>
</dbReference>
<dbReference type="PANTHER" id="PTHR43804:SF7">
    <property type="entry name" value="LD18447P"/>
    <property type="match status" value="1"/>
</dbReference>
<dbReference type="FunFam" id="3.30.70.1660:FF:000002">
    <property type="entry name" value="Peptide chain release factor 1"/>
    <property type="match status" value="1"/>
</dbReference>
<reference evidence="8" key="1">
    <citation type="submission" date="2021-01" db="EMBL/GenBank/DDBJ databases">
        <title>Adiantum capillus-veneris genome.</title>
        <authorList>
            <person name="Fang Y."/>
            <person name="Liao Q."/>
        </authorList>
    </citation>
    <scope>NUCLEOTIDE SEQUENCE</scope>
    <source>
        <strain evidence="8">H3</strain>
        <tissue evidence="8">Leaf</tissue>
    </source>
</reference>
<dbReference type="GO" id="GO:0070126">
    <property type="term" value="P:mitochondrial translational termination"/>
    <property type="evidence" value="ECO:0007669"/>
    <property type="project" value="UniProtKB-ARBA"/>
</dbReference>
<dbReference type="HAMAP" id="MF_00093">
    <property type="entry name" value="Rel_fac_1"/>
    <property type="match status" value="1"/>
</dbReference>
<dbReference type="InterPro" id="IPR004373">
    <property type="entry name" value="RF-1"/>
</dbReference>
<dbReference type="InterPro" id="IPR005139">
    <property type="entry name" value="PCRF"/>
</dbReference>
<comment type="caution">
    <text evidence="8">The sequence shown here is derived from an EMBL/GenBank/DDBJ whole genome shotgun (WGS) entry which is preliminary data.</text>
</comment>
<dbReference type="FunFam" id="3.30.160.20:FF:000004">
    <property type="entry name" value="Peptide chain release factor 1"/>
    <property type="match status" value="1"/>
</dbReference>
<organism evidence="8 9">
    <name type="scientific">Adiantum capillus-veneris</name>
    <name type="common">Maidenhair fern</name>
    <dbReference type="NCBI Taxonomy" id="13818"/>
    <lineage>
        <taxon>Eukaryota</taxon>
        <taxon>Viridiplantae</taxon>
        <taxon>Streptophyta</taxon>
        <taxon>Embryophyta</taxon>
        <taxon>Tracheophyta</taxon>
        <taxon>Polypodiopsida</taxon>
        <taxon>Polypodiidae</taxon>
        <taxon>Polypodiales</taxon>
        <taxon>Pteridineae</taxon>
        <taxon>Pteridaceae</taxon>
        <taxon>Vittarioideae</taxon>
        <taxon>Adiantum</taxon>
    </lineage>
</organism>
<dbReference type="InterPro" id="IPR000352">
    <property type="entry name" value="Pep_chain_release_fac_I"/>
</dbReference>
<keyword evidence="4" id="KW-0963">Cytoplasm</keyword>
<comment type="similarity">
    <text evidence="2">Belongs to the prokaryotic/mitochondrial release factor family.</text>
</comment>
<proteinExistence type="inferred from homology"/>
<gene>
    <name evidence="8" type="ORF">GOP47_0007290</name>
</gene>
<dbReference type="Gene3D" id="6.10.140.1950">
    <property type="match status" value="1"/>
</dbReference>
<keyword evidence="5" id="KW-0648">Protein biosynthesis</keyword>
<keyword evidence="9" id="KW-1185">Reference proteome</keyword>
<evidence type="ECO:0000259" key="7">
    <source>
        <dbReference type="PROSITE" id="PS00745"/>
    </source>
</evidence>
<evidence type="ECO:0000256" key="6">
    <source>
        <dbReference type="SAM" id="Coils"/>
    </source>
</evidence>
<dbReference type="OrthoDB" id="2019491at2759"/>
<dbReference type="GO" id="GO:0016149">
    <property type="term" value="F:translation release factor activity, codon specific"/>
    <property type="evidence" value="ECO:0007669"/>
    <property type="project" value="InterPro"/>
</dbReference>
<dbReference type="NCBIfam" id="NF001859">
    <property type="entry name" value="PRK00591.1"/>
    <property type="match status" value="1"/>
</dbReference>
<name>A0A9D4V105_ADICA</name>
<comment type="subcellular location">
    <subcellularLocation>
        <location evidence="1">Cytoplasm</location>
    </subcellularLocation>
</comment>
<dbReference type="Pfam" id="PF03462">
    <property type="entry name" value="PCRF"/>
    <property type="match status" value="1"/>
</dbReference>
<dbReference type="SUPFAM" id="SSF75620">
    <property type="entry name" value="Release factor"/>
    <property type="match status" value="1"/>
</dbReference>
<protein>
    <recommendedName>
        <fullName evidence="7">Prokaryotic-type class I peptide chain release factors domain-containing protein</fullName>
    </recommendedName>
</protein>
<dbReference type="FunFam" id="3.30.70.1660:FF:000004">
    <property type="entry name" value="Peptide chain release factor 1"/>
    <property type="match status" value="1"/>
</dbReference>
<dbReference type="EMBL" id="JABFUD020000007">
    <property type="protein sequence ID" value="KAI5077466.1"/>
    <property type="molecule type" value="Genomic_DNA"/>
</dbReference>
<dbReference type="AlphaFoldDB" id="A0A9D4V105"/>
<feature type="coiled-coil region" evidence="6">
    <location>
        <begin position="94"/>
        <end position="141"/>
    </location>
</feature>
<dbReference type="Pfam" id="PF00472">
    <property type="entry name" value="RF-1"/>
    <property type="match status" value="1"/>
</dbReference>
<evidence type="ECO:0000256" key="2">
    <source>
        <dbReference type="ARBA" id="ARBA00010835"/>
    </source>
</evidence>
<dbReference type="GO" id="GO:0005739">
    <property type="term" value="C:mitochondrion"/>
    <property type="evidence" value="ECO:0007669"/>
    <property type="project" value="GOC"/>
</dbReference>